<gene>
    <name evidence="1" type="ORF">RRG08_048013</name>
</gene>
<evidence type="ECO:0000313" key="1">
    <source>
        <dbReference type="EMBL" id="KAK3706445.1"/>
    </source>
</evidence>
<evidence type="ECO:0000313" key="2">
    <source>
        <dbReference type="Proteomes" id="UP001283361"/>
    </source>
</evidence>
<keyword evidence="2" id="KW-1185">Reference proteome</keyword>
<sequence length="125" mass="14147">MAEIRARAYHPPSMIQSGEFGEPRKPFCGRTCSRIENLSMIAASGPKSPFGYVYFGHCIAFCLVLPDISTISSSDFSKFKSQLETVRFKRETPPSKSELFNLITAAWFCLQLNWRNSKKLMRSGI</sequence>
<organism evidence="1 2">
    <name type="scientific">Elysia crispata</name>
    <name type="common">lettuce slug</name>
    <dbReference type="NCBI Taxonomy" id="231223"/>
    <lineage>
        <taxon>Eukaryota</taxon>
        <taxon>Metazoa</taxon>
        <taxon>Spiralia</taxon>
        <taxon>Lophotrochozoa</taxon>
        <taxon>Mollusca</taxon>
        <taxon>Gastropoda</taxon>
        <taxon>Heterobranchia</taxon>
        <taxon>Euthyneura</taxon>
        <taxon>Panpulmonata</taxon>
        <taxon>Sacoglossa</taxon>
        <taxon>Placobranchoidea</taxon>
        <taxon>Plakobranchidae</taxon>
        <taxon>Elysia</taxon>
    </lineage>
</organism>
<dbReference type="AlphaFoldDB" id="A0AAE0XRS1"/>
<comment type="caution">
    <text evidence="1">The sequence shown here is derived from an EMBL/GenBank/DDBJ whole genome shotgun (WGS) entry which is preliminary data.</text>
</comment>
<dbReference type="EMBL" id="JAWDGP010007745">
    <property type="protein sequence ID" value="KAK3706445.1"/>
    <property type="molecule type" value="Genomic_DNA"/>
</dbReference>
<dbReference type="Proteomes" id="UP001283361">
    <property type="component" value="Unassembled WGS sequence"/>
</dbReference>
<name>A0AAE0XRS1_9GAST</name>
<proteinExistence type="predicted"/>
<protein>
    <submittedName>
        <fullName evidence="1">Uncharacterized protein</fullName>
    </submittedName>
</protein>
<reference evidence="1" key="1">
    <citation type="journal article" date="2023" name="G3 (Bethesda)">
        <title>A reference genome for the long-term kleptoplast-retaining sea slug Elysia crispata morphotype clarki.</title>
        <authorList>
            <person name="Eastman K.E."/>
            <person name="Pendleton A.L."/>
            <person name="Shaikh M.A."/>
            <person name="Suttiyut T."/>
            <person name="Ogas R."/>
            <person name="Tomko P."/>
            <person name="Gavelis G."/>
            <person name="Widhalm J.R."/>
            <person name="Wisecaver J.H."/>
        </authorList>
    </citation>
    <scope>NUCLEOTIDE SEQUENCE</scope>
    <source>
        <strain evidence="1">ECLA1</strain>
    </source>
</reference>
<accession>A0AAE0XRS1</accession>